<reference evidence="1 2" key="1">
    <citation type="submission" date="2011-10" db="EMBL/GenBank/DDBJ databases">
        <title>The Genome Sequence of Lachnospiraceae bacterium ACC2.</title>
        <authorList>
            <consortium name="The Broad Institute Genome Sequencing Platform"/>
            <person name="Earl A."/>
            <person name="Ward D."/>
            <person name="Feldgarden M."/>
            <person name="Gevers D."/>
            <person name="Sizova M."/>
            <person name="Hazen A."/>
            <person name="Epstein S."/>
            <person name="Young S.K."/>
            <person name="Zeng Q."/>
            <person name="Gargeya S."/>
            <person name="Fitzgerald M."/>
            <person name="Haas B."/>
            <person name="Abouelleil A."/>
            <person name="Alvarado L."/>
            <person name="Arachchi H.M."/>
            <person name="Berlin A."/>
            <person name="Brown A."/>
            <person name="Chapman S.B."/>
            <person name="Chen Z."/>
            <person name="Dunbar C."/>
            <person name="Freedman E."/>
            <person name="Gearin G."/>
            <person name="Goldberg J."/>
            <person name="Griggs A."/>
            <person name="Gujja S."/>
            <person name="Heiman D."/>
            <person name="Howarth C."/>
            <person name="Larson L."/>
            <person name="Lui A."/>
            <person name="MacDonald P.J.P."/>
            <person name="Montmayeur A."/>
            <person name="Murphy C."/>
            <person name="Neiman D."/>
            <person name="Pearson M."/>
            <person name="Priest M."/>
            <person name="Roberts A."/>
            <person name="Saif S."/>
            <person name="Shea T."/>
            <person name="Shenoy N."/>
            <person name="Sisk P."/>
            <person name="Stolte C."/>
            <person name="Sykes S."/>
            <person name="Wortman J."/>
            <person name="Nusbaum C."/>
            <person name="Birren B."/>
        </authorList>
    </citation>
    <scope>NUCLEOTIDE SEQUENCE [LARGE SCALE GENOMIC DNA]</scope>
    <source>
        <strain evidence="1 2">ACC2</strain>
    </source>
</reference>
<gene>
    <name evidence="1" type="ORF">HMPREF9623_02028</name>
</gene>
<comment type="caution">
    <text evidence="1">The sequence shown here is derived from an EMBL/GenBank/DDBJ whole genome shotgun (WGS) entry which is preliminary data.</text>
</comment>
<evidence type="ECO:0000313" key="2">
    <source>
        <dbReference type="Proteomes" id="UP000018466"/>
    </source>
</evidence>
<keyword evidence="2" id="KW-1185">Reference proteome</keyword>
<sequence length="636" mass="68039">MRLRGSVTLFLALVLTSCCALICALLESARTAGTRYYAALAANAAVDSLFSRYDRTLFARYRILAYRYPGDERCAAELDRAVQAYRQDAGRYPFFEATIRPLETGFLGDGGAVWLEQEMLDYMKTQPGDTAPLTVSLLTQYRPGLTFAEHVSPSVTALSPLFADAAESEALYFRLEQSLLDAGREKEAAAAALAAGNLPDFSQHAAALSAALRQTELASADCLQLSSQLTDGSARFAFSGQAEEAALLPLYETVSETAAAFRARRPEISAAGTAAPALTATVSAYETAAAELAARIAEEAEEDDEDDGMGIDAEALWHSLAADFSAALSLPTLSAASGLRQDAAPLSLAALLRTEPATREALCLPASAAVPAGSLSLTELPSAQLAAAEPGASRSDEDDCLFAHYAASFFPCYLSQTKEAAQAGLSLQLEYLSTGKETDRENFSAVCSRLFADQQSLRLLALLSDPAACQTAEHAADSLCTAAASLRLRALLRFLLLYALAAYDSLTDLSLLLAGQKAPLFLLTPVPRISAERLLQGGGFQPPASTLSESGDGLSYREALLFFYLQTSRAERNYRMLDLMETALSNGQTPFRITHCLVSLRAELRCNASHLFTALFSLPAAAPKQFQISVQSFRAY</sequence>
<name>A0AA36Y3D0_9FIRM</name>
<dbReference type="Pfam" id="PF18960">
    <property type="entry name" value="DUF5702"/>
    <property type="match status" value="1"/>
</dbReference>
<protein>
    <submittedName>
        <fullName evidence="1">Uncharacterized protein</fullName>
    </submittedName>
</protein>
<accession>A0AA36Y3D0</accession>
<organism evidence="1 2">
    <name type="scientific">Stomatobaculum longum</name>
    <dbReference type="NCBI Taxonomy" id="796942"/>
    <lineage>
        <taxon>Bacteria</taxon>
        <taxon>Bacillati</taxon>
        <taxon>Bacillota</taxon>
        <taxon>Clostridia</taxon>
        <taxon>Lachnospirales</taxon>
        <taxon>Lachnospiraceae</taxon>
        <taxon>Stomatobaculum</taxon>
    </lineage>
</organism>
<proteinExistence type="predicted"/>
<dbReference type="EMBL" id="AGEL01000015">
    <property type="protein sequence ID" value="EHO15707.1"/>
    <property type="molecule type" value="Genomic_DNA"/>
</dbReference>
<dbReference type="InterPro" id="IPR043756">
    <property type="entry name" value="DUF5702"/>
</dbReference>
<dbReference type="AlphaFoldDB" id="A0AA36Y3D0"/>
<dbReference type="PROSITE" id="PS51257">
    <property type="entry name" value="PROKAR_LIPOPROTEIN"/>
    <property type="match status" value="1"/>
</dbReference>
<dbReference type="Proteomes" id="UP000018466">
    <property type="component" value="Unassembled WGS sequence"/>
</dbReference>
<dbReference type="GeneID" id="86941743"/>
<evidence type="ECO:0000313" key="1">
    <source>
        <dbReference type="EMBL" id="EHO15707.1"/>
    </source>
</evidence>
<dbReference type="RefSeq" id="WP_009533834.1">
    <property type="nucleotide sequence ID" value="NZ_JH590865.1"/>
</dbReference>